<dbReference type="SUPFAM" id="SSF47831">
    <property type="entry name" value="Enzyme I of the PEP:sugar phosphotransferase system HPr-binding (sub)domain"/>
    <property type="match status" value="1"/>
</dbReference>
<feature type="domain" description="HPr" evidence="8">
    <location>
        <begin position="1"/>
        <end position="90"/>
    </location>
</feature>
<dbReference type="Pfam" id="PF00391">
    <property type="entry name" value="PEP-utilizers"/>
    <property type="match status" value="1"/>
</dbReference>
<dbReference type="InterPro" id="IPR000032">
    <property type="entry name" value="HPr-like"/>
</dbReference>
<dbReference type="PRINTS" id="PR00107">
    <property type="entry name" value="PHOSPHOCPHPR"/>
</dbReference>
<dbReference type="InterPro" id="IPR035895">
    <property type="entry name" value="HPr-like_sf"/>
</dbReference>
<dbReference type="InterPro" id="IPR001020">
    <property type="entry name" value="PTS_HPr_His_P_site"/>
</dbReference>
<dbReference type="InterPro" id="IPR004715">
    <property type="entry name" value="PTS_IIA_fruc"/>
</dbReference>
<reference evidence="9" key="1">
    <citation type="submission" date="2021-06" db="EMBL/GenBank/DDBJ databases">
        <title>Emergence of genetically related NDM-1-producing Providencia rettgeri strains in Argentina.</title>
        <authorList>
            <person name="Pasteran F."/>
            <person name="Meo A."/>
            <person name="Gomez S."/>
            <person name="Derdoy L."/>
            <person name="Albronoz E."/>
            <person name="Faccone D."/>
            <person name="Guerriero L."/>
            <person name="Archuby D."/>
            <person name="Tarzia A."/>
            <person name="Lopez M."/>
            <person name="Corso A."/>
        </authorList>
    </citation>
    <scope>NUCLEOTIDE SEQUENCE</scope>
    <source>
        <strain evidence="9">PreM15628</strain>
    </source>
</reference>
<evidence type="ECO:0000259" key="7">
    <source>
        <dbReference type="PROSITE" id="PS51094"/>
    </source>
</evidence>
<evidence type="ECO:0000256" key="5">
    <source>
        <dbReference type="ARBA" id="ARBA00022679"/>
    </source>
</evidence>
<dbReference type="CDD" id="cd00367">
    <property type="entry name" value="PTS-HPr_like"/>
    <property type="match status" value="1"/>
</dbReference>
<evidence type="ECO:0000313" key="10">
    <source>
        <dbReference type="Proteomes" id="UP000682358"/>
    </source>
</evidence>
<gene>
    <name evidence="9" type="ORF">KOF27_14025</name>
</gene>
<evidence type="ECO:0000259" key="8">
    <source>
        <dbReference type="PROSITE" id="PS51350"/>
    </source>
</evidence>
<dbReference type="InterPro" id="IPR002178">
    <property type="entry name" value="PTS_EIIA_type-2_dom"/>
</dbReference>
<evidence type="ECO:0000256" key="3">
    <source>
        <dbReference type="ARBA" id="ARBA00022553"/>
    </source>
</evidence>
<dbReference type="Gene3D" id="1.10.274.10">
    <property type="entry name" value="PtsI, HPr-binding domain"/>
    <property type="match status" value="1"/>
</dbReference>
<dbReference type="Pfam" id="PF00381">
    <property type="entry name" value="PTS-HPr"/>
    <property type="match status" value="1"/>
</dbReference>
<dbReference type="Gene3D" id="3.50.30.10">
    <property type="entry name" value="Phosphohistidine domain"/>
    <property type="match status" value="1"/>
</dbReference>
<dbReference type="Gene3D" id="3.30.1340.10">
    <property type="entry name" value="HPr-like"/>
    <property type="match status" value="1"/>
</dbReference>
<dbReference type="EC" id="2.7.1.202" evidence="9"/>
<dbReference type="Pfam" id="PF00359">
    <property type="entry name" value="PTS_EIIA_2"/>
    <property type="match status" value="1"/>
</dbReference>
<keyword evidence="5 9" id="KW-0808">Transferase</keyword>
<dbReference type="InterPro" id="IPR008279">
    <property type="entry name" value="PEP-util_enz_mobile_dom"/>
</dbReference>
<evidence type="ECO:0000256" key="2">
    <source>
        <dbReference type="ARBA" id="ARBA00022448"/>
    </source>
</evidence>
<protein>
    <submittedName>
        <fullName evidence="9">Fructose PTS transporter subunit IIA</fullName>
        <ecNumber evidence="9">2.7.1.202</ecNumber>
    </submittedName>
</protein>
<dbReference type="SUPFAM" id="SSF52009">
    <property type="entry name" value="Phosphohistidine domain"/>
    <property type="match status" value="1"/>
</dbReference>
<dbReference type="AlphaFoldDB" id="A0AAJ4NH19"/>
<dbReference type="PANTHER" id="PTHR46244:SF4">
    <property type="entry name" value="MULTIPHOSPHORYL TRANSFER PROTEIN 1-RELATED"/>
    <property type="match status" value="1"/>
</dbReference>
<dbReference type="Proteomes" id="UP000682358">
    <property type="component" value="Chromosome"/>
</dbReference>
<evidence type="ECO:0000256" key="6">
    <source>
        <dbReference type="ARBA" id="ARBA00022683"/>
    </source>
</evidence>
<dbReference type="InterPro" id="IPR036637">
    <property type="entry name" value="Phosphohistidine_dom_sf"/>
</dbReference>
<keyword evidence="6" id="KW-0598">Phosphotransferase system</keyword>
<dbReference type="InterPro" id="IPR036618">
    <property type="entry name" value="PtsI_HPr-bd_sf"/>
</dbReference>
<evidence type="ECO:0000313" key="9">
    <source>
        <dbReference type="EMBL" id="QWQ19731.2"/>
    </source>
</evidence>
<comment type="similarity">
    <text evidence="1">Belongs to the PEP-utilizing enzyme family.</text>
</comment>
<dbReference type="Gene3D" id="3.40.930.10">
    <property type="entry name" value="Mannitol-specific EII, Chain A"/>
    <property type="match status" value="1"/>
</dbReference>
<proteinExistence type="inferred from homology"/>
<name>A0AAJ4NH19_PRORE</name>
<dbReference type="GO" id="GO:0008982">
    <property type="term" value="F:protein-N(PI)-phosphohistidine-sugar phosphotransferase activity"/>
    <property type="evidence" value="ECO:0007669"/>
    <property type="project" value="InterPro"/>
</dbReference>
<dbReference type="GO" id="GO:0016020">
    <property type="term" value="C:membrane"/>
    <property type="evidence" value="ECO:0007669"/>
    <property type="project" value="InterPro"/>
</dbReference>
<keyword evidence="4" id="KW-0762">Sugar transport</keyword>
<organism evidence="9 10">
    <name type="scientific">Providencia rettgeri</name>
    <dbReference type="NCBI Taxonomy" id="587"/>
    <lineage>
        <taxon>Bacteria</taxon>
        <taxon>Pseudomonadati</taxon>
        <taxon>Pseudomonadota</taxon>
        <taxon>Gammaproteobacteria</taxon>
        <taxon>Enterobacterales</taxon>
        <taxon>Morganellaceae</taxon>
        <taxon>Providencia</taxon>
    </lineage>
</organism>
<feature type="domain" description="PTS EIIA type-2" evidence="7">
    <location>
        <begin position="371"/>
        <end position="513"/>
    </location>
</feature>
<dbReference type="Pfam" id="PF05524">
    <property type="entry name" value="PEP-utilisers_N"/>
    <property type="match status" value="1"/>
</dbReference>
<dbReference type="CDD" id="cd00211">
    <property type="entry name" value="PTS_IIA_fru"/>
    <property type="match status" value="1"/>
</dbReference>
<dbReference type="SUPFAM" id="SSF55594">
    <property type="entry name" value="HPr-like"/>
    <property type="match status" value="1"/>
</dbReference>
<dbReference type="PANTHER" id="PTHR46244">
    <property type="entry name" value="PHOSPHOENOLPYRUVATE-PROTEIN PHOSPHOTRANSFERASE"/>
    <property type="match status" value="1"/>
</dbReference>
<dbReference type="PROSITE" id="PS00369">
    <property type="entry name" value="PTS_HPR_HIS"/>
    <property type="match status" value="1"/>
</dbReference>
<dbReference type="GO" id="GO:0009401">
    <property type="term" value="P:phosphoenolpyruvate-dependent sugar phosphotransferase system"/>
    <property type="evidence" value="ECO:0007669"/>
    <property type="project" value="UniProtKB-KW"/>
</dbReference>
<evidence type="ECO:0000256" key="4">
    <source>
        <dbReference type="ARBA" id="ARBA00022597"/>
    </source>
</evidence>
<dbReference type="InterPro" id="IPR008731">
    <property type="entry name" value="PTS_EIN"/>
</dbReference>
<evidence type="ECO:0000256" key="1">
    <source>
        <dbReference type="ARBA" id="ARBA00007837"/>
    </source>
</evidence>
<dbReference type="EMBL" id="CP076405">
    <property type="protein sequence ID" value="QWQ19731.2"/>
    <property type="molecule type" value="Genomic_DNA"/>
</dbReference>
<dbReference type="PROSITE" id="PS51094">
    <property type="entry name" value="PTS_EIIA_TYPE_2"/>
    <property type="match status" value="1"/>
</dbReference>
<accession>A0AAJ4NH19</accession>
<dbReference type="SUPFAM" id="SSF55804">
    <property type="entry name" value="Phoshotransferase/anion transport protein"/>
    <property type="match status" value="1"/>
</dbReference>
<keyword evidence="2" id="KW-0813">Transport</keyword>
<dbReference type="InterPro" id="IPR050499">
    <property type="entry name" value="PEP-utilizing_PTS_enzyme"/>
</dbReference>
<sequence length="523" mass="59022">MQILPFRCELPNGIHARPASAIEQKTACFQSDILLFNKSKLRQANTKSVLALVGADVAVGDECYFTISGDDENLAYEKLKIFIEQEFIHCDGLMPKKDKPEQGMIPIYLSRTSSQIIQGYGVSQGIAKGRAIYMKSFDLQKISLLEPSNSQSEQCEILKRALQSARQQFSLDIQQTDKTAVDILEAQSQLLDDEDIEACLLEPREANNAIAALSMAIEELSLPFRSSSNEYLRQRELDIKDLGLRIARHLGIESKIQLPKLTEDSIIICQGLLTPSELLALRGEYLQGIVMASGAETSHTAILAQSFSLPLICLSSSIIESIQSAHILLLDTQYDLLIIEPDTYADNWFKFEKDKLSRLSISANTPKNDYSVLDPSLIFLDERMESKEEVIKRLTDNLEVNHRTDSGSQVEQAIWQREEIFSTALGFSIAIPHCKSPFVKHSSISVLRLPNELAWGDNVNVKLVIMLTINYSDENQHMRIFSVLARKLMHESFRNEMLNAKKSEDIVELLKLELELWDKNIKN</sequence>
<keyword evidence="3" id="KW-0597">Phosphoprotein</keyword>
<dbReference type="PROSITE" id="PS51350">
    <property type="entry name" value="PTS_HPR_DOM"/>
    <property type="match status" value="1"/>
</dbReference>
<dbReference type="InterPro" id="IPR016152">
    <property type="entry name" value="PTrfase/Anion_transptr"/>
</dbReference>
<dbReference type="NCBIfam" id="TIGR00848">
    <property type="entry name" value="fruA"/>
    <property type="match status" value="1"/>
</dbReference>